<dbReference type="Pfam" id="PF24758">
    <property type="entry name" value="LRR_At5g56370"/>
    <property type="match status" value="1"/>
</dbReference>
<keyword evidence="3" id="KW-1185">Reference proteome</keyword>
<dbReference type="SUPFAM" id="SSF52047">
    <property type="entry name" value="RNI-like"/>
    <property type="match status" value="1"/>
</dbReference>
<dbReference type="SUPFAM" id="SSF81383">
    <property type="entry name" value="F-box domain"/>
    <property type="match status" value="1"/>
</dbReference>
<dbReference type="Gene3D" id="1.20.1280.50">
    <property type="match status" value="1"/>
</dbReference>
<dbReference type="InterPro" id="IPR053781">
    <property type="entry name" value="F-box_AtFBL13-like"/>
</dbReference>
<gene>
    <name evidence="2" type="ORF">L1049_001588</name>
</gene>
<dbReference type="PANTHER" id="PTHR31900">
    <property type="entry name" value="F-BOX/RNI SUPERFAMILY PROTEIN-RELATED"/>
    <property type="match status" value="1"/>
</dbReference>
<dbReference type="Pfam" id="PF00646">
    <property type="entry name" value="F-box"/>
    <property type="match status" value="1"/>
</dbReference>
<dbReference type="EMBL" id="JBBPBK010000108">
    <property type="protein sequence ID" value="KAK9266544.1"/>
    <property type="molecule type" value="Genomic_DNA"/>
</dbReference>
<dbReference type="SMART" id="SM00256">
    <property type="entry name" value="FBOX"/>
    <property type="match status" value="1"/>
</dbReference>
<reference evidence="2 3" key="1">
    <citation type="journal article" date="2024" name="Plant J.">
        <title>Genome sequences and population genomics reveal climatic adaptation and genomic divergence between two closely related sweetgum species.</title>
        <authorList>
            <person name="Xu W.Q."/>
            <person name="Ren C.Q."/>
            <person name="Zhang X.Y."/>
            <person name="Comes H.P."/>
            <person name="Liu X.H."/>
            <person name="Li Y.G."/>
            <person name="Kettle C.J."/>
            <person name="Jalonen R."/>
            <person name="Gaisberger H."/>
            <person name="Ma Y.Z."/>
            <person name="Qiu Y.X."/>
        </authorList>
    </citation>
    <scope>NUCLEOTIDE SEQUENCE [LARGE SCALE GENOMIC DNA]</scope>
    <source>
        <strain evidence="2">Hangzhou</strain>
    </source>
</reference>
<name>A0AAP0N8B6_LIQFO</name>
<accession>A0AAP0N8B6</accession>
<protein>
    <recommendedName>
        <fullName evidence="1">F-box domain-containing protein</fullName>
    </recommendedName>
</protein>
<dbReference type="InterPro" id="IPR001810">
    <property type="entry name" value="F-box_dom"/>
</dbReference>
<proteinExistence type="predicted"/>
<evidence type="ECO:0000313" key="2">
    <source>
        <dbReference type="EMBL" id="KAK9266544.1"/>
    </source>
</evidence>
<dbReference type="CDD" id="cd22160">
    <property type="entry name" value="F-box_AtFBL13-like"/>
    <property type="match status" value="1"/>
</dbReference>
<dbReference type="PROSITE" id="PS50181">
    <property type="entry name" value="FBOX"/>
    <property type="match status" value="1"/>
</dbReference>
<dbReference type="AlphaFoldDB" id="A0AAP0N8B6"/>
<evidence type="ECO:0000259" key="1">
    <source>
        <dbReference type="PROSITE" id="PS50181"/>
    </source>
</evidence>
<evidence type="ECO:0000313" key="3">
    <source>
        <dbReference type="Proteomes" id="UP001415857"/>
    </source>
</evidence>
<organism evidence="2 3">
    <name type="scientific">Liquidambar formosana</name>
    <name type="common">Formosan gum</name>
    <dbReference type="NCBI Taxonomy" id="63359"/>
    <lineage>
        <taxon>Eukaryota</taxon>
        <taxon>Viridiplantae</taxon>
        <taxon>Streptophyta</taxon>
        <taxon>Embryophyta</taxon>
        <taxon>Tracheophyta</taxon>
        <taxon>Spermatophyta</taxon>
        <taxon>Magnoliopsida</taxon>
        <taxon>eudicotyledons</taxon>
        <taxon>Gunneridae</taxon>
        <taxon>Pentapetalae</taxon>
        <taxon>Saxifragales</taxon>
        <taxon>Altingiaceae</taxon>
        <taxon>Liquidambar</taxon>
    </lineage>
</organism>
<dbReference type="InterPro" id="IPR036047">
    <property type="entry name" value="F-box-like_dom_sf"/>
</dbReference>
<feature type="domain" description="F-box" evidence="1">
    <location>
        <begin position="19"/>
        <end position="71"/>
    </location>
</feature>
<dbReference type="InterPro" id="IPR055411">
    <property type="entry name" value="LRR_FXL15/At3g58940/PEG3-like"/>
</dbReference>
<comment type="caution">
    <text evidence="2">The sequence shown here is derived from an EMBL/GenBank/DDBJ whole genome shotgun (WGS) entry which is preliminary data.</text>
</comment>
<sequence>MSQYPIMAKSNNKNFKMAQDMISRLPDEILQVILEKLPLEDAVKTGVLSRRWKDVWKYITKISVEPLWLESIRKETVPSPDHFVSLHEGPKVEHFSYEMTYETNMADQVNSWISFAVKKNVERLYLDFDINKINSELNTEDDPCYNLHPCVFTCESLVVLSLKFCRLNFPDSFHFHHLRTIKFWQIELPGRTILKVTSNTPVLEELFLHECNRTCDFFIDVAPNPHFHALEIVEEVFEVHSWTAMEINAPCVQKLIMYEYMPRSEYRIQNISQCQVVRLDFDGMFHADQLEQNGGLRDYEDILLKLLANFRQAKTLGVCNWCIQLLSIREVRKFTSSLSFICTHLELYTCFRIWETPGIAYILKACREVESLLIIMNNYDSHAVLHRYHNFLALFDFEEINKFWRNQDNSLAGCLQNLKIVEFREIRRDYYTWKDGTFKLRTFFKGRKLGICLLNLLRGNAKNLECVVFACDNHRHEIHQ</sequence>
<dbReference type="PANTHER" id="PTHR31900:SF32">
    <property type="entry name" value="F-BOX_RNI_FBD-LIKE DOMAIN PROTEIN"/>
    <property type="match status" value="1"/>
</dbReference>
<dbReference type="Proteomes" id="UP001415857">
    <property type="component" value="Unassembled WGS sequence"/>
</dbReference>
<dbReference type="InterPro" id="IPR050232">
    <property type="entry name" value="FBL13/AtMIF1-like"/>
</dbReference>